<dbReference type="Pfam" id="PF12146">
    <property type="entry name" value="Hydrolase_4"/>
    <property type="match status" value="1"/>
</dbReference>
<dbReference type="AlphaFoldDB" id="A0A266LW79"/>
<organism evidence="3 4">
    <name type="scientific">Pseudomonas fragi</name>
    <dbReference type="NCBI Taxonomy" id="296"/>
    <lineage>
        <taxon>Bacteria</taxon>
        <taxon>Pseudomonadati</taxon>
        <taxon>Pseudomonadota</taxon>
        <taxon>Gammaproteobacteria</taxon>
        <taxon>Pseudomonadales</taxon>
        <taxon>Pseudomonadaceae</taxon>
        <taxon>Pseudomonas</taxon>
    </lineage>
</organism>
<dbReference type="SUPFAM" id="SSF53474">
    <property type="entry name" value="alpha/beta-Hydrolases"/>
    <property type="match status" value="1"/>
</dbReference>
<evidence type="ECO:0000256" key="1">
    <source>
        <dbReference type="SAM" id="SignalP"/>
    </source>
</evidence>
<dbReference type="Proteomes" id="UP000216113">
    <property type="component" value="Unassembled WGS sequence"/>
</dbReference>
<feature type="chain" id="PRO_5012695510" evidence="1">
    <location>
        <begin position="22"/>
        <end position="334"/>
    </location>
</feature>
<keyword evidence="3" id="KW-0378">Hydrolase</keyword>
<name>A0A266LW79_PSEFR</name>
<gene>
    <name evidence="3" type="ORF">CJF43_07760</name>
</gene>
<protein>
    <submittedName>
        <fullName evidence="3">Alpha/beta hydrolase</fullName>
    </submittedName>
</protein>
<dbReference type="EMBL" id="NQKL01000005">
    <property type="protein sequence ID" value="OZY42293.1"/>
    <property type="molecule type" value="Genomic_DNA"/>
</dbReference>
<feature type="domain" description="Serine aminopeptidase S33" evidence="2">
    <location>
        <begin position="81"/>
        <end position="283"/>
    </location>
</feature>
<proteinExistence type="predicted"/>
<dbReference type="InterPro" id="IPR029058">
    <property type="entry name" value="AB_hydrolase_fold"/>
</dbReference>
<reference evidence="3 4" key="1">
    <citation type="submission" date="2017-08" db="EMBL/GenBank/DDBJ databases">
        <title>Genomic and metabolic characterisation of spoilage-associated Pseudomonas species.</title>
        <authorList>
            <person name="Stanborough T."/>
            <person name="Fegan N."/>
            <person name="Powell S.M."/>
            <person name="Singh T."/>
            <person name="Tamplin M.L."/>
            <person name="Chandry P.S."/>
        </authorList>
    </citation>
    <scope>NUCLEOTIDE SEQUENCE [LARGE SCALE GENOMIC DNA]</scope>
    <source>
        <strain evidence="3 4">F1820</strain>
    </source>
</reference>
<evidence type="ECO:0000259" key="2">
    <source>
        <dbReference type="Pfam" id="PF12146"/>
    </source>
</evidence>
<keyword evidence="1" id="KW-0732">Signal</keyword>
<dbReference type="GO" id="GO:0052689">
    <property type="term" value="F:carboxylic ester hydrolase activity"/>
    <property type="evidence" value="ECO:0007669"/>
    <property type="project" value="TreeGrafter"/>
</dbReference>
<accession>A0A266LW79</accession>
<dbReference type="InterPro" id="IPR022742">
    <property type="entry name" value="Hydrolase_4"/>
</dbReference>
<evidence type="ECO:0000313" key="3">
    <source>
        <dbReference type="EMBL" id="OZY42293.1"/>
    </source>
</evidence>
<evidence type="ECO:0000313" key="4">
    <source>
        <dbReference type="Proteomes" id="UP000216113"/>
    </source>
</evidence>
<feature type="signal peptide" evidence="1">
    <location>
        <begin position="1"/>
        <end position="21"/>
    </location>
</feature>
<dbReference type="PANTHER" id="PTHR43265:SF1">
    <property type="entry name" value="ESTERASE ESTD"/>
    <property type="match status" value="1"/>
</dbReference>
<dbReference type="InterPro" id="IPR053145">
    <property type="entry name" value="AB_hydrolase_Est10"/>
</dbReference>
<sequence>MMLRILLLALTLFGFGSQALAAPPSNVLLRPIELDTGSGTLYGSLVLPKSDKPVPVVLIIAGSGPTDRDGNNPIGGRNDSLKKLAWRLAQSNIASVRFDKRGIAQSQPAGPDEEKLNFDQYVADAVAWGEKLKSDPRFGKVFVLGHSEGAMIASLAAPQIGAAGVVSIAGTGRPVGVLLREQLQRNHLPPAQLKRSFELISSLEAGKTDDNVPKDLEVVFRPSVQPYMISLLRHDPAAAFGALKMPAMIIQGTHDIQVEVKDARLLKAAKPDAVLTLINGMNHVMRIVPMDMKRQVQSYNDPNQRLAGELGDRTVRFITKVNAGQPYSTAHNGR</sequence>
<comment type="caution">
    <text evidence="3">The sequence shown here is derived from an EMBL/GenBank/DDBJ whole genome shotgun (WGS) entry which is preliminary data.</text>
</comment>
<dbReference type="RefSeq" id="WP_095028670.1">
    <property type="nucleotide sequence ID" value="NZ_NQKL01000005.1"/>
</dbReference>
<dbReference type="PANTHER" id="PTHR43265">
    <property type="entry name" value="ESTERASE ESTD"/>
    <property type="match status" value="1"/>
</dbReference>
<dbReference type="Gene3D" id="3.40.50.1820">
    <property type="entry name" value="alpha/beta hydrolase"/>
    <property type="match status" value="1"/>
</dbReference>